<keyword evidence="1" id="KW-0472">Membrane</keyword>
<proteinExistence type="predicted"/>
<sequence length="124" mass="14348">MRIKQNKKERFTTPSQTVGTWLTYRTDGHMCDDRAKTGPNGYCRNSAGDLIDTENCWGECGPMEWLYEAIMDIIDWGLRLATGELNIDLKKIWEWFLKILAIFFVCVFFGLLYKFYGLITSIAG</sequence>
<dbReference type="EMBL" id="MN738829">
    <property type="protein sequence ID" value="QHT38342.1"/>
    <property type="molecule type" value="Genomic_DNA"/>
</dbReference>
<protein>
    <submittedName>
        <fullName evidence="2">Uncharacterized protein</fullName>
    </submittedName>
</protein>
<reference evidence="2" key="1">
    <citation type="journal article" date="2020" name="Nature">
        <title>Giant virus diversity and host interactions through global metagenomics.</title>
        <authorList>
            <person name="Schulz F."/>
            <person name="Roux S."/>
            <person name="Paez-Espino D."/>
            <person name="Jungbluth S."/>
            <person name="Walsh D.A."/>
            <person name="Denef V.J."/>
            <person name="McMahon K.D."/>
            <person name="Konstantinidis K.T."/>
            <person name="Eloe-Fadrosh E.A."/>
            <person name="Kyrpides N.C."/>
            <person name="Woyke T."/>
        </authorList>
    </citation>
    <scope>NUCLEOTIDE SEQUENCE</scope>
    <source>
        <strain evidence="2">GVMAG-S-ERX556101-89</strain>
    </source>
</reference>
<feature type="transmembrane region" description="Helical" evidence="1">
    <location>
        <begin position="95"/>
        <end position="116"/>
    </location>
</feature>
<organism evidence="2">
    <name type="scientific">viral metagenome</name>
    <dbReference type="NCBI Taxonomy" id="1070528"/>
    <lineage>
        <taxon>unclassified sequences</taxon>
        <taxon>metagenomes</taxon>
        <taxon>organismal metagenomes</taxon>
    </lineage>
</organism>
<name>A0A6C0FAV4_9ZZZZ</name>
<evidence type="ECO:0000313" key="2">
    <source>
        <dbReference type="EMBL" id="QHT38342.1"/>
    </source>
</evidence>
<dbReference type="AlphaFoldDB" id="A0A6C0FAV4"/>
<keyword evidence="1" id="KW-0812">Transmembrane</keyword>
<evidence type="ECO:0000256" key="1">
    <source>
        <dbReference type="SAM" id="Phobius"/>
    </source>
</evidence>
<keyword evidence="1" id="KW-1133">Transmembrane helix</keyword>
<accession>A0A6C0FAV4</accession>